<organism evidence="1 2">
    <name type="scientific">Leptospira ryugenii</name>
    <dbReference type="NCBI Taxonomy" id="1917863"/>
    <lineage>
        <taxon>Bacteria</taxon>
        <taxon>Pseudomonadati</taxon>
        <taxon>Spirochaetota</taxon>
        <taxon>Spirochaetia</taxon>
        <taxon>Leptospirales</taxon>
        <taxon>Leptospiraceae</taxon>
        <taxon>Leptospira</taxon>
    </lineage>
</organism>
<keyword evidence="2" id="KW-1185">Reference proteome</keyword>
<name>A0A2P2DVS6_9LEPT</name>
<sequence>MEAGDLESFMNRLKWKEALYLMDQGQDADPETTKKILDQILPKESNRETILFRFRDRLMEVLGPSFATFQIPPTQIAFRGTSTEVYRLERPLLQDTIALLFTANPSLSEVQLSLEMQKPKPYRVKLKLDGDTIETLADLSRETSFETPILQEASPELVFFEKNREIARLQLLFETF</sequence>
<dbReference type="RefSeq" id="WP_108972850.1">
    <property type="nucleotide sequence ID" value="NZ_BFBB01000002.1"/>
</dbReference>
<accession>A0A2P2DVS6</accession>
<proteinExistence type="predicted"/>
<evidence type="ECO:0000313" key="1">
    <source>
        <dbReference type="EMBL" id="GBF48724.1"/>
    </source>
</evidence>
<dbReference type="EMBL" id="BFBB01000002">
    <property type="protein sequence ID" value="GBF48724.1"/>
    <property type="molecule type" value="Genomic_DNA"/>
</dbReference>
<gene>
    <name evidence="1" type="ORF">LPTSP4_02240</name>
</gene>
<dbReference type="AlphaFoldDB" id="A0A2P2DVS6"/>
<comment type="caution">
    <text evidence="1">The sequence shown here is derived from an EMBL/GenBank/DDBJ whole genome shotgun (WGS) entry which is preliminary data.</text>
</comment>
<evidence type="ECO:0000313" key="2">
    <source>
        <dbReference type="Proteomes" id="UP000245133"/>
    </source>
</evidence>
<dbReference type="OrthoDB" id="330922at2"/>
<reference evidence="1 2" key="1">
    <citation type="submission" date="2018-02" db="EMBL/GenBank/DDBJ databases">
        <title>Novel Leptospira species isolated from soil and water in Japan.</title>
        <authorList>
            <person name="Nakao R."/>
            <person name="Masuzawa T."/>
        </authorList>
    </citation>
    <scope>NUCLEOTIDE SEQUENCE [LARGE SCALE GENOMIC DNA]</scope>
    <source>
        <strain evidence="1 2">YH101</strain>
    </source>
</reference>
<dbReference type="Proteomes" id="UP000245133">
    <property type="component" value="Unassembled WGS sequence"/>
</dbReference>
<protein>
    <submittedName>
        <fullName evidence="1">Uncharacterized protein</fullName>
    </submittedName>
</protein>